<dbReference type="EMBL" id="SNXC01000010">
    <property type="protein sequence ID" value="TDO98650.1"/>
    <property type="molecule type" value="Genomic_DNA"/>
</dbReference>
<dbReference type="PANTHER" id="PTHR34220">
    <property type="entry name" value="SENSOR HISTIDINE KINASE YPDA"/>
    <property type="match status" value="1"/>
</dbReference>
<keyword evidence="2" id="KW-0472">Membrane</keyword>
<evidence type="ECO:0000313" key="5">
    <source>
        <dbReference type="Proteomes" id="UP000294656"/>
    </source>
</evidence>
<sequence>MSNRNRFNHILIRNEIIRDSIQTFLICCVISMLVWWSGGGEFWITFQVSMVFGAACLTAVRLCLYFIQPYMGASLAVLLGFFIGVSIGLVNLFHQIYGDVSKIFDVPLSELLLKVLFSALVTYVFFSSNRLTRKNRELQEQKIKAVTQEKEIVEANLRLLQSQIEPHFLFNTLANIKVLIELDKEAAKRVLDDLTGLLRASIMKSHDKSISISEEIELVRAYLSIQSVRMGDRLTFEIDCDEDLKQVSCAPFLIQPIVENSVHHGLEPKIMGGNVSVKLLLNNDYCEIFVRDTGLGLQGKDPIDGNWQTDNQSKGNGIALKNIRERLKLMYGEDARLTVENWYENNGDLGGCQACLSWPLSQSFNLIEESIP</sequence>
<comment type="caution">
    <text evidence="4">The sequence shown here is derived from an EMBL/GenBank/DDBJ whole genome shotgun (WGS) entry which is preliminary data.</text>
</comment>
<dbReference type="Pfam" id="PF06580">
    <property type="entry name" value="His_kinase"/>
    <property type="match status" value="1"/>
</dbReference>
<gene>
    <name evidence="4" type="ORF">DFP79_1062</name>
</gene>
<dbReference type="AlphaFoldDB" id="A0A4R6MD67"/>
<evidence type="ECO:0000259" key="3">
    <source>
        <dbReference type="Pfam" id="PF06580"/>
    </source>
</evidence>
<keyword evidence="2" id="KW-0812">Transmembrane</keyword>
<dbReference type="PANTHER" id="PTHR34220:SF9">
    <property type="entry name" value="SIGNAL TRANSDUCTION HISTIDINE KINASE INTERNAL REGION DOMAIN-CONTAINING PROTEIN"/>
    <property type="match status" value="1"/>
</dbReference>
<evidence type="ECO:0000313" key="4">
    <source>
        <dbReference type="EMBL" id="TDO98650.1"/>
    </source>
</evidence>
<dbReference type="RefSeq" id="WP_133502885.1">
    <property type="nucleotide sequence ID" value="NZ_SNXC01000010.1"/>
</dbReference>
<proteinExistence type="predicted"/>
<dbReference type="GO" id="GO:0000155">
    <property type="term" value="F:phosphorelay sensor kinase activity"/>
    <property type="evidence" value="ECO:0007669"/>
    <property type="project" value="InterPro"/>
</dbReference>
<feature type="transmembrane region" description="Helical" evidence="2">
    <location>
        <begin position="44"/>
        <end position="67"/>
    </location>
</feature>
<dbReference type="InterPro" id="IPR010559">
    <property type="entry name" value="Sig_transdc_His_kin_internal"/>
</dbReference>
<accession>A0A4R6MD67</accession>
<evidence type="ECO:0000256" key="2">
    <source>
        <dbReference type="SAM" id="Phobius"/>
    </source>
</evidence>
<feature type="transmembrane region" description="Helical" evidence="2">
    <location>
        <begin position="21"/>
        <end position="38"/>
    </location>
</feature>
<protein>
    <recommendedName>
        <fullName evidence="3">Signal transduction histidine kinase internal region domain-containing protein</fullName>
    </recommendedName>
</protein>
<keyword evidence="2" id="KW-1133">Transmembrane helix</keyword>
<dbReference type="Gene3D" id="3.30.565.10">
    <property type="entry name" value="Histidine kinase-like ATPase, C-terminal domain"/>
    <property type="match status" value="1"/>
</dbReference>
<feature type="transmembrane region" description="Helical" evidence="2">
    <location>
        <begin position="74"/>
        <end position="94"/>
    </location>
</feature>
<dbReference type="GO" id="GO:0016020">
    <property type="term" value="C:membrane"/>
    <property type="evidence" value="ECO:0007669"/>
    <property type="project" value="InterPro"/>
</dbReference>
<dbReference type="InterPro" id="IPR050640">
    <property type="entry name" value="Bact_2-comp_sensor_kinase"/>
</dbReference>
<dbReference type="OrthoDB" id="2514702at2"/>
<dbReference type="InterPro" id="IPR036890">
    <property type="entry name" value="HATPase_C_sf"/>
</dbReference>
<feature type="coiled-coil region" evidence="1">
    <location>
        <begin position="128"/>
        <end position="163"/>
    </location>
</feature>
<name>A0A4R6MD67_9GAMM</name>
<evidence type="ECO:0000256" key="1">
    <source>
        <dbReference type="SAM" id="Coils"/>
    </source>
</evidence>
<reference evidence="4 5" key="1">
    <citation type="submission" date="2019-03" db="EMBL/GenBank/DDBJ databases">
        <title>Genomic Encyclopedia of Type Strains, Phase III (KMG-III): the genomes of soil and plant-associated and newly described type strains.</title>
        <authorList>
            <person name="Whitman W."/>
        </authorList>
    </citation>
    <scope>NUCLEOTIDE SEQUENCE [LARGE SCALE GENOMIC DNA]</scope>
    <source>
        <strain evidence="4 5">CECT 7378</strain>
    </source>
</reference>
<dbReference type="Proteomes" id="UP000294656">
    <property type="component" value="Unassembled WGS sequence"/>
</dbReference>
<keyword evidence="5" id="KW-1185">Reference proteome</keyword>
<feature type="domain" description="Signal transduction histidine kinase internal region" evidence="3">
    <location>
        <begin position="155"/>
        <end position="234"/>
    </location>
</feature>
<feature type="transmembrane region" description="Helical" evidence="2">
    <location>
        <begin position="106"/>
        <end position="126"/>
    </location>
</feature>
<dbReference type="SUPFAM" id="SSF55874">
    <property type="entry name" value="ATPase domain of HSP90 chaperone/DNA topoisomerase II/histidine kinase"/>
    <property type="match status" value="1"/>
</dbReference>
<keyword evidence="1" id="KW-0175">Coiled coil</keyword>
<organism evidence="4 5">
    <name type="scientific">Marinomonas balearica</name>
    <dbReference type="NCBI Taxonomy" id="491947"/>
    <lineage>
        <taxon>Bacteria</taxon>
        <taxon>Pseudomonadati</taxon>
        <taxon>Pseudomonadota</taxon>
        <taxon>Gammaproteobacteria</taxon>
        <taxon>Oceanospirillales</taxon>
        <taxon>Oceanospirillaceae</taxon>
        <taxon>Marinomonas</taxon>
    </lineage>
</organism>